<dbReference type="GO" id="GO:0004061">
    <property type="term" value="F:arylformamidase activity"/>
    <property type="evidence" value="ECO:0007669"/>
    <property type="project" value="InterPro"/>
</dbReference>
<accession>A0A9P9IX35</accession>
<evidence type="ECO:0000313" key="3">
    <source>
        <dbReference type="Proteomes" id="UP000717696"/>
    </source>
</evidence>
<comment type="caution">
    <text evidence="2">The sequence shown here is derived from an EMBL/GenBank/DDBJ whole genome shotgun (WGS) entry which is preliminary data.</text>
</comment>
<reference evidence="2" key="1">
    <citation type="journal article" date="2021" name="Nat. Commun.">
        <title>Genetic determinants of endophytism in the Arabidopsis root mycobiome.</title>
        <authorList>
            <person name="Mesny F."/>
            <person name="Miyauchi S."/>
            <person name="Thiergart T."/>
            <person name="Pickel B."/>
            <person name="Atanasova L."/>
            <person name="Karlsson M."/>
            <person name="Huettel B."/>
            <person name="Barry K.W."/>
            <person name="Haridas S."/>
            <person name="Chen C."/>
            <person name="Bauer D."/>
            <person name="Andreopoulos W."/>
            <person name="Pangilinan J."/>
            <person name="LaButti K."/>
            <person name="Riley R."/>
            <person name="Lipzen A."/>
            <person name="Clum A."/>
            <person name="Drula E."/>
            <person name="Henrissat B."/>
            <person name="Kohler A."/>
            <person name="Grigoriev I.V."/>
            <person name="Martin F.M."/>
            <person name="Hacquard S."/>
        </authorList>
    </citation>
    <scope>NUCLEOTIDE SEQUENCE</scope>
    <source>
        <strain evidence="2">MPI-CAGE-AT-0021</strain>
    </source>
</reference>
<dbReference type="EMBL" id="JAGMUU010000016">
    <property type="protein sequence ID" value="KAH7136892.1"/>
    <property type="molecule type" value="Genomic_DNA"/>
</dbReference>
<dbReference type="Proteomes" id="UP000717696">
    <property type="component" value="Unassembled WGS sequence"/>
</dbReference>
<evidence type="ECO:0000313" key="2">
    <source>
        <dbReference type="EMBL" id="KAH7136892.1"/>
    </source>
</evidence>
<dbReference type="OrthoDB" id="5396at2759"/>
<dbReference type="InterPro" id="IPR007325">
    <property type="entry name" value="KFase/CYL"/>
</dbReference>
<proteinExistence type="inferred from homology"/>
<dbReference type="AlphaFoldDB" id="A0A9P9IX35"/>
<dbReference type="PANTHER" id="PTHR34861:SF10">
    <property type="entry name" value="CYCLASE"/>
    <property type="match status" value="1"/>
</dbReference>
<dbReference type="Pfam" id="PF04199">
    <property type="entry name" value="Cyclase"/>
    <property type="match status" value="1"/>
</dbReference>
<comment type="similarity">
    <text evidence="1">Belongs to the Cyclase 1 superfamily.</text>
</comment>
<organism evidence="2 3">
    <name type="scientific">Dactylonectria estremocensis</name>
    <dbReference type="NCBI Taxonomy" id="1079267"/>
    <lineage>
        <taxon>Eukaryota</taxon>
        <taxon>Fungi</taxon>
        <taxon>Dikarya</taxon>
        <taxon>Ascomycota</taxon>
        <taxon>Pezizomycotina</taxon>
        <taxon>Sordariomycetes</taxon>
        <taxon>Hypocreomycetidae</taxon>
        <taxon>Hypocreales</taxon>
        <taxon>Nectriaceae</taxon>
        <taxon>Dactylonectria</taxon>
    </lineage>
</organism>
<name>A0A9P9IX35_9HYPO</name>
<gene>
    <name evidence="2" type="ORF">B0J13DRAFT_560217</name>
</gene>
<dbReference type="SUPFAM" id="SSF102198">
    <property type="entry name" value="Putative cyclase"/>
    <property type="match status" value="1"/>
</dbReference>
<keyword evidence="3" id="KW-1185">Reference proteome</keyword>
<dbReference type="InterPro" id="IPR037175">
    <property type="entry name" value="KFase_sf"/>
</dbReference>
<evidence type="ECO:0008006" key="4">
    <source>
        <dbReference type="Google" id="ProtNLM"/>
    </source>
</evidence>
<dbReference type="GO" id="GO:0019441">
    <property type="term" value="P:L-tryptophan catabolic process to kynurenine"/>
    <property type="evidence" value="ECO:0007669"/>
    <property type="project" value="InterPro"/>
</dbReference>
<protein>
    <recommendedName>
        <fullName evidence="4">Cyclase</fullName>
    </recommendedName>
</protein>
<evidence type="ECO:0000256" key="1">
    <source>
        <dbReference type="ARBA" id="ARBA00007865"/>
    </source>
</evidence>
<dbReference type="PANTHER" id="PTHR34861">
    <property type="match status" value="1"/>
</dbReference>
<dbReference type="Gene3D" id="3.50.30.50">
    <property type="entry name" value="Putative cyclase"/>
    <property type="match status" value="1"/>
</dbReference>
<sequence length="391" mass="43756">MTNCVLSPDGLWRSSGHTEMAAIRPSPHSQTQFPSTCFLITPIPSRLPTKMTRQSSDQLPWDPQATAFPTRAELPKITGAPDQAAWVWGEDDNVGRLNLLTPQRVATAAKQIQTGEVVPLNLPLNVPEQPAFQRQCFHHEIKTVVPNLIFDDTYNLNTQSGTQWDGFRHFAHLSSATFYNHTKATDVVGPDANSKCSIEHWAERGIAGRGVLLDYCDYAKRNGIKFDPYDTCKITFNELVDCGKEQGIDIRPEAQGGDVQIGDILFIRSGWVEDYHRRSPEERNKLGTRTHDDIKFGGVAQEPAILDWLHDSYFAAVAGDAPTFEAWPPTGGYYLHEYILSLWGMPLGEMLQLEKLAEKCRERKKWTFFFTSSPANCPNGVSTHVNGLAIL</sequence>